<dbReference type="Pfam" id="PF03852">
    <property type="entry name" value="Vsr"/>
    <property type="match status" value="1"/>
</dbReference>
<evidence type="ECO:0000256" key="4">
    <source>
        <dbReference type="ARBA" id="ARBA00022801"/>
    </source>
</evidence>
<gene>
    <name evidence="7" type="ORF">H9928_10670</name>
</gene>
<evidence type="ECO:0000256" key="2">
    <source>
        <dbReference type="ARBA" id="ARBA00022759"/>
    </source>
</evidence>
<protein>
    <submittedName>
        <fullName evidence="7">Very short patch repair endonuclease</fullName>
    </submittedName>
</protein>
<dbReference type="InterPro" id="IPR011335">
    <property type="entry name" value="Restrct_endonuc-II-like"/>
</dbReference>
<dbReference type="EMBL" id="JAHLFJ010000094">
    <property type="protein sequence ID" value="MBU3856991.1"/>
    <property type="molecule type" value="Genomic_DNA"/>
</dbReference>
<evidence type="ECO:0000313" key="8">
    <source>
        <dbReference type="Proteomes" id="UP000784286"/>
    </source>
</evidence>
<proteinExistence type="inferred from homology"/>
<dbReference type="CDD" id="cd00221">
    <property type="entry name" value="Vsr"/>
    <property type="match status" value="1"/>
</dbReference>
<accession>A0A948TP14</accession>
<dbReference type="GO" id="GO:0016787">
    <property type="term" value="F:hydrolase activity"/>
    <property type="evidence" value="ECO:0007669"/>
    <property type="project" value="UniProtKB-KW"/>
</dbReference>
<organism evidence="7 8">
    <name type="scientific">Candidatus Phocaeicola excrementipullorum</name>
    <dbReference type="NCBI Taxonomy" id="2838731"/>
    <lineage>
        <taxon>Bacteria</taxon>
        <taxon>Pseudomonadati</taxon>
        <taxon>Bacteroidota</taxon>
        <taxon>Bacteroidia</taxon>
        <taxon>Bacteroidales</taxon>
        <taxon>Bacteroidaceae</taxon>
        <taxon>Phocaeicola</taxon>
    </lineage>
</organism>
<dbReference type="GO" id="GO:0006298">
    <property type="term" value="P:mismatch repair"/>
    <property type="evidence" value="ECO:0007669"/>
    <property type="project" value="InterPro"/>
</dbReference>
<evidence type="ECO:0000256" key="3">
    <source>
        <dbReference type="ARBA" id="ARBA00022763"/>
    </source>
</evidence>
<dbReference type="AlphaFoldDB" id="A0A948TP14"/>
<evidence type="ECO:0000313" key="7">
    <source>
        <dbReference type="EMBL" id="MBU3856991.1"/>
    </source>
</evidence>
<dbReference type="SUPFAM" id="SSF52980">
    <property type="entry name" value="Restriction endonuclease-like"/>
    <property type="match status" value="1"/>
</dbReference>
<keyword evidence="2 7" id="KW-0255">Endonuclease</keyword>
<keyword evidence="3" id="KW-0227">DNA damage</keyword>
<name>A0A948TP14_9BACT</name>
<dbReference type="Gene3D" id="3.40.960.10">
    <property type="entry name" value="VSR Endonuclease"/>
    <property type="match status" value="1"/>
</dbReference>
<dbReference type="InterPro" id="IPR004603">
    <property type="entry name" value="DNA_mismatch_endonuc_vsr"/>
</dbReference>
<evidence type="ECO:0000256" key="6">
    <source>
        <dbReference type="ARBA" id="ARBA00029466"/>
    </source>
</evidence>
<comment type="similarity">
    <text evidence="6">Belongs to the Vsr family.</text>
</comment>
<dbReference type="NCBIfam" id="TIGR00632">
    <property type="entry name" value="vsr"/>
    <property type="match status" value="1"/>
</dbReference>
<evidence type="ECO:0000256" key="1">
    <source>
        <dbReference type="ARBA" id="ARBA00022722"/>
    </source>
</evidence>
<keyword evidence="4" id="KW-0378">Hydrolase</keyword>
<evidence type="ECO:0000256" key="5">
    <source>
        <dbReference type="ARBA" id="ARBA00023204"/>
    </source>
</evidence>
<reference evidence="7" key="2">
    <citation type="submission" date="2021-04" db="EMBL/GenBank/DDBJ databases">
        <authorList>
            <person name="Gilroy R."/>
        </authorList>
    </citation>
    <scope>NUCLEOTIDE SEQUENCE</scope>
    <source>
        <strain evidence="7">8470</strain>
    </source>
</reference>
<comment type="caution">
    <text evidence="7">The sequence shown here is derived from an EMBL/GenBank/DDBJ whole genome shotgun (WGS) entry which is preliminary data.</text>
</comment>
<dbReference type="Proteomes" id="UP000784286">
    <property type="component" value="Unassembled WGS sequence"/>
</dbReference>
<keyword evidence="1" id="KW-0540">Nuclease</keyword>
<dbReference type="GO" id="GO:0004519">
    <property type="term" value="F:endonuclease activity"/>
    <property type="evidence" value="ECO:0007669"/>
    <property type="project" value="UniProtKB-KW"/>
</dbReference>
<keyword evidence="5" id="KW-0234">DNA repair</keyword>
<sequence length="171" mass="20729">MADKLTPEQRHRCMSHIRSRDTKPEIIVRKYLFSRGFRYRVNVRRLPGTPDIVLRRYRTVIFVNGCFWHGHEGCRYYVLPKSNVDYWRNKIERNRERDRKDRIMLRDMGWHVIQLWECQLKPKVRERTLEGLVCTLNKMVLLNYGAKKYGLEEESGRNAAEPDPEYVRMKE</sequence>
<reference evidence="7" key="1">
    <citation type="journal article" date="2021" name="PeerJ">
        <title>Extensive microbial diversity within the chicken gut microbiome revealed by metagenomics and culture.</title>
        <authorList>
            <person name="Gilroy R."/>
            <person name="Ravi A."/>
            <person name="Getino M."/>
            <person name="Pursley I."/>
            <person name="Horton D.L."/>
            <person name="Alikhan N.F."/>
            <person name="Baker D."/>
            <person name="Gharbi K."/>
            <person name="Hall N."/>
            <person name="Watson M."/>
            <person name="Adriaenssens E.M."/>
            <person name="Foster-Nyarko E."/>
            <person name="Jarju S."/>
            <person name="Secka A."/>
            <person name="Antonio M."/>
            <person name="Oren A."/>
            <person name="Chaudhuri R.R."/>
            <person name="La Ragione R."/>
            <person name="Hildebrand F."/>
            <person name="Pallen M.J."/>
        </authorList>
    </citation>
    <scope>NUCLEOTIDE SEQUENCE</scope>
    <source>
        <strain evidence="7">8470</strain>
    </source>
</reference>